<organism evidence="3 4">
    <name type="scientific">Parasutterella secunda</name>
    <dbReference type="NCBI Taxonomy" id="626947"/>
    <lineage>
        <taxon>Bacteria</taxon>
        <taxon>Pseudomonadati</taxon>
        <taxon>Pseudomonadota</taxon>
        <taxon>Betaproteobacteria</taxon>
        <taxon>Burkholderiales</taxon>
        <taxon>Sutterellaceae</taxon>
        <taxon>Parasutterella</taxon>
    </lineage>
</organism>
<evidence type="ECO:0000313" key="3">
    <source>
        <dbReference type="EMBL" id="MBM6928952.1"/>
    </source>
</evidence>
<name>A0ABS2GVK9_9BURK</name>
<dbReference type="EMBL" id="JACJKX010000011">
    <property type="protein sequence ID" value="MBM6928952.1"/>
    <property type="molecule type" value="Genomic_DNA"/>
</dbReference>
<dbReference type="RefSeq" id="WP_205050538.1">
    <property type="nucleotide sequence ID" value="NZ_JACJKX010000011.1"/>
</dbReference>
<keyword evidence="2" id="KW-0472">Membrane</keyword>
<dbReference type="Proteomes" id="UP000777002">
    <property type="component" value="Unassembled WGS sequence"/>
</dbReference>
<sequence length="91" mass="10332">MMHHLFGPHVFGPPLLHGISNLVLLILLAAAVWYFVGRVRKPAQGPADGSTENLKAPQDKKSAQLESEIERLQRENELLRELLQKELKRNQ</sequence>
<protein>
    <submittedName>
        <fullName evidence="3">Uncharacterized protein</fullName>
    </submittedName>
</protein>
<reference evidence="3 4" key="1">
    <citation type="journal article" date="2021" name="Sci. Rep.">
        <title>The distribution of antibiotic resistance genes in chicken gut microbiota commensals.</title>
        <authorList>
            <person name="Juricova H."/>
            <person name="Matiasovicova J."/>
            <person name="Kubasova T."/>
            <person name="Cejkova D."/>
            <person name="Rychlik I."/>
        </authorList>
    </citation>
    <scope>NUCLEOTIDE SEQUENCE [LARGE SCALE GENOMIC DNA]</scope>
    <source>
        <strain evidence="3 4">An562</strain>
    </source>
</reference>
<evidence type="ECO:0000256" key="1">
    <source>
        <dbReference type="SAM" id="MobiDB-lite"/>
    </source>
</evidence>
<feature type="transmembrane region" description="Helical" evidence="2">
    <location>
        <begin position="15"/>
        <end position="36"/>
    </location>
</feature>
<evidence type="ECO:0000256" key="2">
    <source>
        <dbReference type="SAM" id="Phobius"/>
    </source>
</evidence>
<evidence type="ECO:0000313" key="4">
    <source>
        <dbReference type="Proteomes" id="UP000777002"/>
    </source>
</evidence>
<keyword evidence="2" id="KW-0812">Transmembrane</keyword>
<proteinExistence type="predicted"/>
<accession>A0ABS2GVK9</accession>
<feature type="region of interest" description="Disordered" evidence="1">
    <location>
        <begin position="43"/>
        <end position="66"/>
    </location>
</feature>
<keyword evidence="2" id="KW-1133">Transmembrane helix</keyword>
<feature type="compositionally biased region" description="Basic and acidic residues" evidence="1">
    <location>
        <begin position="57"/>
        <end position="66"/>
    </location>
</feature>
<gene>
    <name evidence="3" type="ORF">H5985_06700</name>
</gene>
<keyword evidence="4" id="KW-1185">Reference proteome</keyword>
<comment type="caution">
    <text evidence="3">The sequence shown here is derived from an EMBL/GenBank/DDBJ whole genome shotgun (WGS) entry which is preliminary data.</text>
</comment>